<feature type="domain" description="Nephrocystin 3-like N-terminal" evidence="4">
    <location>
        <begin position="235"/>
        <end position="381"/>
    </location>
</feature>
<dbReference type="Pfam" id="PF12796">
    <property type="entry name" value="Ank_2"/>
    <property type="match status" value="1"/>
</dbReference>
<dbReference type="PRINTS" id="PR01415">
    <property type="entry name" value="ANKYRIN"/>
</dbReference>
<dbReference type="Pfam" id="PF24883">
    <property type="entry name" value="NPHP3_N"/>
    <property type="match status" value="1"/>
</dbReference>
<dbReference type="EMBL" id="JAWCUI010000027">
    <property type="protein sequence ID" value="KAL1895475.1"/>
    <property type="molecule type" value="Genomic_DNA"/>
</dbReference>
<dbReference type="InterPro" id="IPR056884">
    <property type="entry name" value="NPHP3-like_N"/>
</dbReference>
<comment type="caution">
    <text evidence="5">The sequence shown here is derived from an EMBL/GenBank/DDBJ whole genome shotgun (WGS) entry which is preliminary data.</text>
</comment>
<dbReference type="SMART" id="SM00248">
    <property type="entry name" value="ANK"/>
    <property type="match status" value="2"/>
</dbReference>
<protein>
    <recommendedName>
        <fullName evidence="4">Nephrocystin 3-like N-terminal domain-containing protein</fullName>
    </recommendedName>
</protein>
<keyword evidence="1" id="KW-0677">Repeat</keyword>
<evidence type="ECO:0000256" key="3">
    <source>
        <dbReference type="SAM" id="Coils"/>
    </source>
</evidence>
<evidence type="ECO:0000256" key="2">
    <source>
        <dbReference type="PROSITE-ProRule" id="PRU00023"/>
    </source>
</evidence>
<sequence length="546" mass="61120">MDPLSVSASIIAVLQLSSEVVKYISAATGATKERRRLREAVRTCENILQQLKDEADDSEEGKAWSETIKALEAPDAPLGRLWVALRKVEAKLQPKKGISKALAALKWPLNEKEITEIFATIDREMSLLKLALTNDARTLIQEIKRTSKENMRQLVVLLDAIQTGSADNKGHFSELKDGLALLQDSQADLQDGLDALHRRHEHREVLEERQTILNWLTPIDYATQQNDFLNRRQTGTGTWLLDSAEFTGWVESRVQTLFCSGIPGAGKTILTSIVVDNLYTRFQNDPKVGIAYLYCNYRRQNEQKADDLLTSLLKQLASNWPFLPDTVISLYSSHRRKKTRPSLDEISRALQAVASLYSNVFIVVDALDDAVDGMFLLAQLHLESLIGKRSPKALRAAITNLPTGSDAYDRAYNDAMQRIEGQVRDQEELAKQALLWITCAKRPLTTVELLHALADNYGQTPLWRAATFGYKAIVKLLLEKGADIDSKDNCGQTPLSWVAERGREAVVKLLLENGADADLKDRSGRTPLWYAAQNGYEAIVKLLEPK</sequence>
<dbReference type="InterPro" id="IPR027417">
    <property type="entry name" value="P-loop_NTPase"/>
</dbReference>
<keyword evidence="3" id="KW-0175">Coiled coil</keyword>
<gene>
    <name evidence="5" type="ORF">Sste5346_005283</name>
</gene>
<dbReference type="InterPro" id="IPR002110">
    <property type="entry name" value="Ankyrin_rpt"/>
</dbReference>
<proteinExistence type="predicted"/>
<dbReference type="PANTHER" id="PTHR10039:SF15">
    <property type="entry name" value="NACHT DOMAIN-CONTAINING PROTEIN"/>
    <property type="match status" value="1"/>
</dbReference>
<dbReference type="Proteomes" id="UP001583186">
    <property type="component" value="Unassembled WGS sequence"/>
</dbReference>
<feature type="repeat" description="ANK" evidence="2">
    <location>
        <begin position="457"/>
        <end position="489"/>
    </location>
</feature>
<reference evidence="5 6" key="1">
    <citation type="journal article" date="2024" name="IMA Fungus">
        <title>IMA Genome - F19 : A genome assembly and annotation guide to empower mycologists, including annotated draft genome sequences of Ceratocystis pirilliformis, Diaporthe australafricana, Fusarium ophioides, Paecilomyces lecythidis, and Sporothrix stenoceras.</title>
        <authorList>
            <person name="Aylward J."/>
            <person name="Wilson A.M."/>
            <person name="Visagie C.M."/>
            <person name="Spraker J."/>
            <person name="Barnes I."/>
            <person name="Buitendag C."/>
            <person name="Ceriani C."/>
            <person name="Del Mar Angel L."/>
            <person name="du Plessis D."/>
            <person name="Fuchs T."/>
            <person name="Gasser K."/>
            <person name="Kramer D."/>
            <person name="Li W."/>
            <person name="Munsamy K."/>
            <person name="Piso A."/>
            <person name="Price J.L."/>
            <person name="Sonnekus B."/>
            <person name="Thomas C."/>
            <person name="van der Nest A."/>
            <person name="van Dijk A."/>
            <person name="van Heerden A."/>
            <person name="van Vuuren N."/>
            <person name="Yilmaz N."/>
            <person name="Duong T.A."/>
            <person name="van der Merwe N.A."/>
            <person name="Wingfield M.J."/>
            <person name="Wingfield B.D."/>
        </authorList>
    </citation>
    <scope>NUCLEOTIDE SEQUENCE [LARGE SCALE GENOMIC DNA]</scope>
    <source>
        <strain evidence="5 6">CMW 5346</strain>
    </source>
</reference>
<dbReference type="PANTHER" id="PTHR10039">
    <property type="entry name" value="AMELOGENIN"/>
    <property type="match status" value="1"/>
</dbReference>
<feature type="repeat" description="ANK" evidence="2">
    <location>
        <begin position="523"/>
        <end position="546"/>
    </location>
</feature>
<organism evidence="5 6">
    <name type="scientific">Sporothrix stenoceras</name>
    <dbReference type="NCBI Taxonomy" id="5173"/>
    <lineage>
        <taxon>Eukaryota</taxon>
        <taxon>Fungi</taxon>
        <taxon>Dikarya</taxon>
        <taxon>Ascomycota</taxon>
        <taxon>Pezizomycotina</taxon>
        <taxon>Sordariomycetes</taxon>
        <taxon>Sordariomycetidae</taxon>
        <taxon>Ophiostomatales</taxon>
        <taxon>Ophiostomataceae</taxon>
        <taxon>Sporothrix</taxon>
    </lineage>
</organism>
<evidence type="ECO:0000259" key="4">
    <source>
        <dbReference type="Pfam" id="PF24883"/>
    </source>
</evidence>
<keyword evidence="6" id="KW-1185">Reference proteome</keyword>
<dbReference type="SUPFAM" id="SSF48403">
    <property type="entry name" value="Ankyrin repeat"/>
    <property type="match status" value="1"/>
</dbReference>
<dbReference type="PROSITE" id="PS50297">
    <property type="entry name" value="ANK_REP_REGION"/>
    <property type="match status" value="3"/>
</dbReference>
<dbReference type="PROSITE" id="PS50088">
    <property type="entry name" value="ANK_REPEAT"/>
    <property type="match status" value="3"/>
</dbReference>
<dbReference type="InterPro" id="IPR036770">
    <property type="entry name" value="Ankyrin_rpt-contain_sf"/>
</dbReference>
<evidence type="ECO:0000256" key="1">
    <source>
        <dbReference type="ARBA" id="ARBA00022737"/>
    </source>
</evidence>
<dbReference type="Gene3D" id="3.40.50.300">
    <property type="entry name" value="P-loop containing nucleotide triphosphate hydrolases"/>
    <property type="match status" value="1"/>
</dbReference>
<evidence type="ECO:0000313" key="5">
    <source>
        <dbReference type="EMBL" id="KAL1895475.1"/>
    </source>
</evidence>
<evidence type="ECO:0000313" key="6">
    <source>
        <dbReference type="Proteomes" id="UP001583186"/>
    </source>
</evidence>
<keyword evidence="2" id="KW-0040">ANK repeat</keyword>
<name>A0ABR3Z571_9PEZI</name>
<accession>A0ABR3Z571</accession>
<dbReference type="Gene3D" id="1.25.40.20">
    <property type="entry name" value="Ankyrin repeat-containing domain"/>
    <property type="match status" value="1"/>
</dbReference>
<feature type="coiled-coil region" evidence="3">
    <location>
        <begin position="34"/>
        <end position="61"/>
    </location>
</feature>
<feature type="repeat" description="ANK" evidence="2">
    <location>
        <begin position="490"/>
        <end position="522"/>
    </location>
</feature>